<dbReference type="EMBL" id="GBXM01055273">
    <property type="protein sequence ID" value="JAH53304.1"/>
    <property type="molecule type" value="Transcribed_RNA"/>
</dbReference>
<organism evidence="2">
    <name type="scientific">Anguilla anguilla</name>
    <name type="common">European freshwater eel</name>
    <name type="synonym">Muraena anguilla</name>
    <dbReference type="NCBI Taxonomy" id="7936"/>
    <lineage>
        <taxon>Eukaryota</taxon>
        <taxon>Metazoa</taxon>
        <taxon>Chordata</taxon>
        <taxon>Craniata</taxon>
        <taxon>Vertebrata</taxon>
        <taxon>Euteleostomi</taxon>
        <taxon>Actinopterygii</taxon>
        <taxon>Neopterygii</taxon>
        <taxon>Teleostei</taxon>
        <taxon>Anguilliformes</taxon>
        <taxon>Anguillidae</taxon>
        <taxon>Anguilla</taxon>
    </lineage>
</organism>
<name>A0A0E9TI17_ANGAN</name>
<protein>
    <submittedName>
        <fullName evidence="2">Uncharacterized protein</fullName>
    </submittedName>
</protein>
<sequence>MFSSSSWRQNEGRFPPVYWTTSVR</sequence>
<dbReference type="AlphaFoldDB" id="A0A0E9TI17"/>
<reference evidence="2" key="2">
    <citation type="journal article" date="2015" name="Fish Shellfish Immunol.">
        <title>Early steps in the European eel (Anguilla anguilla)-Vibrio vulnificus interaction in the gills: Role of the RtxA13 toxin.</title>
        <authorList>
            <person name="Callol A."/>
            <person name="Pajuelo D."/>
            <person name="Ebbesson L."/>
            <person name="Teles M."/>
            <person name="MacKenzie S."/>
            <person name="Amaro C."/>
        </authorList>
    </citation>
    <scope>NUCLEOTIDE SEQUENCE</scope>
</reference>
<accession>A0A0E9TI17</accession>
<evidence type="ECO:0000256" key="1">
    <source>
        <dbReference type="SAM" id="MobiDB-lite"/>
    </source>
</evidence>
<reference evidence="2" key="1">
    <citation type="submission" date="2014-11" db="EMBL/GenBank/DDBJ databases">
        <authorList>
            <person name="Amaro Gonzalez C."/>
        </authorList>
    </citation>
    <scope>NUCLEOTIDE SEQUENCE</scope>
</reference>
<proteinExistence type="predicted"/>
<feature type="region of interest" description="Disordered" evidence="1">
    <location>
        <begin position="1"/>
        <end position="24"/>
    </location>
</feature>
<evidence type="ECO:0000313" key="2">
    <source>
        <dbReference type="EMBL" id="JAH53304.1"/>
    </source>
</evidence>